<gene>
    <name evidence="2" type="ORF">POL68_11960</name>
</gene>
<dbReference type="EMBL" id="JAQNDM010000002">
    <property type="protein sequence ID" value="MDC0709179.1"/>
    <property type="molecule type" value="Genomic_DNA"/>
</dbReference>
<feature type="transmembrane region" description="Helical" evidence="1">
    <location>
        <begin position="81"/>
        <end position="101"/>
    </location>
</feature>
<keyword evidence="1" id="KW-0472">Membrane</keyword>
<name>A0ABT5D801_9BACT</name>
<organism evidence="2 3">
    <name type="scientific">Stigmatella ashevillensis</name>
    <dbReference type="NCBI Taxonomy" id="2995309"/>
    <lineage>
        <taxon>Bacteria</taxon>
        <taxon>Pseudomonadati</taxon>
        <taxon>Myxococcota</taxon>
        <taxon>Myxococcia</taxon>
        <taxon>Myxococcales</taxon>
        <taxon>Cystobacterineae</taxon>
        <taxon>Archangiaceae</taxon>
        <taxon>Stigmatella</taxon>
    </lineage>
</organism>
<protein>
    <submittedName>
        <fullName evidence="2">YeeE/YedE family protein</fullName>
    </submittedName>
</protein>
<reference evidence="2 3" key="1">
    <citation type="submission" date="2022-11" db="EMBL/GenBank/DDBJ databases">
        <title>Minimal conservation of predation-associated metabolite biosynthetic gene clusters underscores biosynthetic potential of Myxococcota including descriptions for ten novel species: Archangium lansinium sp. nov., Myxococcus landrumus sp. nov., Nannocystis bai.</title>
        <authorList>
            <person name="Ahearne A."/>
            <person name="Stevens C."/>
            <person name="Dowd S."/>
        </authorList>
    </citation>
    <scope>NUCLEOTIDE SEQUENCE [LARGE SCALE GENOMIC DNA]</scope>
    <source>
        <strain evidence="2 3">NCWAL01</strain>
    </source>
</reference>
<keyword evidence="3" id="KW-1185">Reference proteome</keyword>
<dbReference type="Proteomes" id="UP001221838">
    <property type="component" value="Unassembled WGS sequence"/>
</dbReference>
<feature type="transmembrane region" description="Helical" evidence="1">
    <location>
        <begin position="117"/>
        <end position="134"/>
    </location>
</feature>
<keyword evidence="1" id="KW-1133">Transmembrane helix</keyword>
<keyword evidence="1" id="KW-0812">Transmembrane</keyword>
<feature type="transmembrane region" description="Helical" evidence="1">
    <location>
        <begin position="43"/>
        <end position="60"/>
    </location>
</feature>
<dbReference type="InterPro" id="IPR046513">
    <property type="entry name" value="DUF6691"/>
</dbReference>
<sequence>MKAIVSAGLVGVLFALGLGLGGMTHPEKVLGFLDVMGRWDPSLALVMGGALGVHALFLRWSRRWKAPVLAARFASPSHSRVDGSLVTGAALFGVGWGLVGYCPGPAFVALATGEQDVLMFALSMLAGMLLFRFWTRFRASVGGSPDAPRPDCAQ</sequence>
<dbReference type="Pfam" id="PF20398">
    <property type="entry name" value="DUF6691"/>
    <property type="match status" value="1"/>
</dbReference>
<evidence type="ECO:0000313" key="2">
    <source>
        <dbReference type="EMBL" id="MDC0709179.1"/>
    </source>
</evidence>
<proteinExistence type="predicted"/>
<evidence type="ECO:0000313" key="3">
    <source>
        <dbReference type="Proteomes" id="UP001221838"/>
    </source>
</evidence>
<accession>A0ABT5D801</accession>
<dbReference type="RefSeq" id="WP_272137499.1">
    <property type="nucleotide sequence ID" value="NZ_JAQNDM010000002.1"/>
</dbReference>
<evidence type="ECO:0000256" key="1">
    <source>
        <dbReference type="SAM" id="Phobius"/>
    </source>
</evidence>
<comment type="caution">
    <text evidence="2">The sequence shown here is derived from an EMBL/GenBank/DDBJ whole genome shotgun (WGS) entry which is preliminary data.</text>
</comment>